<organism evidence="3 4">
    <name type="scientific">Alicyclobacillus acidocaldarius (strain Tc-4-1)</name>
    <name type="common">Bacillus acidocaldarius</name>
    <dbReference type="NCBI Taxonomy" id="1048834"/>
    <lineage>
        <taxon>Bacteria</taxon>
        <taxon>Bacillati</taxon>
        <taxon>Bacillota</taxon>
        <taxon>Bacilli</taxon>
        <taxon>Bacillales</taxon>
        <taxon>Alicyclobacillaceae</taxon>
        <taxon>Alicyclobacillus</taxon>
    </lineage>
</organism>
<keyword evidence="3" id="KW-0969">Cilium</keyword>
<dbReference type="InterPro" id="IPR021136">
    <property type="entry name" value="Flagellar_hook_control-like_C"/>
</dbReference>
<dbReference type="CDD" id="cd17470">
    <property type="entry name" value="T3SS_Flik_C"/>
    <property type="match status" value="1"/>
</dbReference>
<feature type="region of interest" description="Disordered" evidence="1">
    <location>
        <begin position="222"/>
        <end position="249"/>
    </location>
</feature>
<accession>F8IHX9</accession>
<evidence type="ECO:0000256" key="1">
    <source>
        <dbReference type="SAM" id="MobiDB-lite"/>
    </source>
</evidence>
<dbReference type="PATRIC" id="fig|1048834.4.peg.1267"/>
<dbReference type="STRING" id="1048834.TC41_1331"/>
<gene>
    <name evidence="3" type="ordered locus">TC41_1331</name>
</gene>
<keyword evidence="3" id="KW-0282">Flagellum</keyword>
<sequence length="428" mass="43863">MIAGLQKGGESVDVMRVTGAPAQANADDGGKKPAAKGKHELDLSEVWAAIFAQAGALYRTAGHAAASARGEVQESPSGRAETPSAAETSLVRAPGDVSTERMLSQGWAMVHRPSATATPSDGIQRADGGAEGTPQAGDRLLDTRDRGAWVHSARTAQVAEKAQETAAVQRTPQADPHASVATRGVQRVARVSVDHIGVSSVRGTSGSEVSVESNRVLLGNDAMAKPERTHGRTERPISSSSGETTSHSAAVNELRASVAAPVIGSVDQYAQRSDVAKSDIRASVTSTLGSLGEDLRAWVTSTEGADPKTLTVALEPKELGSMKVIVHHGDEGLQIQLVASTAASANLLAAQLPTLMQQMAQGGLSVRDVSVGLATDAGEAGGGERQRDRGDGSVGGTAGAGTLSSSRLARAGYGAKGEYPMSLINLYA</sequence>
<feature type="region of interest" description="Disordered" evidence="1">
    <location>
        <begin position="163"/>
        <end position="182"/>
    </location>
</feature>
<dbReference type="Gene3D" id="3.30.750.140">
    <property type="match status" value="1"/>
</dbReference>
<dbReference type="InterPro" id="IPR038610">
    <property type="entry name" value="FliK-like_C_sf"/>
</dbReference>
<feature type="region of interest" description="Disordered" evidence="1">
    <location>
        <begin position="113"/>
        <end position="139"/>
    </location>
</feature>
<evidence type="ECO:0000259" key="2">
    <source>
        <dbReference type="Pfam" id="PF02120"/>
    </source>
</evidence>
<evidence type="ECO:0000313" key="4">
    <source>
        <dbReference type="Proteomes" id="UP000000292"/>
    </source>
</evidence>
<dbReference type="Pfam" id="PF02120">
    <property type="entry name" value="Flg_hook"/>
    <property type="match status" value="1"/>
</dbReference>
<dbReference type="AlphaFoldDB" id="F8IHX9"/>
<feature type="compositionally biased region" description="Basic and acidic residues" evidence="1">
    <location>
        <begin position="224"/>
        <end position="235"/>
    </location>
</feature>
<dbReference type="eggNOG" id="COG3144">
    <property type="taxonomic scope" value="Bacteria"/>
</dbReference>
<protein>
    <submittedName>
        <fullName evidence="3">Flagellar hook-length control protein</fullName>
    </submittedName>
</protein>
<proteinExistence type="predicted"/>
<reference evidence="4" key="2">
    <citation type="submission" date="2011-06" db="EMBL/GenBank/DDBJ databases">
        <title>The complete genome sequence of Alicyclobacillus acidocaldarius sp. Tc-4-1.</title>
        <authorList>
            <person name="Chen Y."/>
            <person name="He Y."/>
            <person name="Dong Z."/>
            <person name="Hu S."/>
        </authorList>
    </citation>
    <scope>NUCLEOTIDE SEQUENCE [LARGE SCALE GENOMIC DNA]</scope>
    <source>
        <strain evidence="4">Tc-4-1</strain>
    </source>
</reference>
<feature type="compositionally biased region" description="Low complexity" evidence="1">
    <location>
        <begin position="238"/>
        <end position="248"/>
    </location>
</feature>
<keyword evidence="3" id="KW-0966">Cell projection</keyword>
<feature type="region of interest" description="Disordered" evidence="1">
    <location>
        <begin position="68"/>
        <end position="97"/>
    </location>
</feature>
<dbReference type="KEGG" id="aad:TC41_1331"/>
<reference evidence="3 4" key="1">
    <citation type="journal article" date="2011" name="J. Bacteriol.">
        <title>Complete Genome Sequence of Alicyclobacillus acidocaldarius Strain Tc-4-1.</title>
        <authorList>
            <person name="Chen Y."/>
            <person name="He Y."/>
            <person name="Zhang B."/>
            <person name="Yang J."/>
            <person name="Li W."/>
            <person name="Dong Z."/>
            <person name="Hu S."/>
        </authorList>
    </citation>
    <scope>NUCLEOTIDE SEQUENCE [LARGE SCALE GENOMIC DNA]</scope>
    <source>
        <strain evidence="3 4">Tc-4-1</strain>
    </source>
</reference>
<dbReference type="HOGENOM" id="CLU_661630_0_0_9"/>
<name>F8IHX9_ALIAT</name>
<dbReference type="EMBL" id="CP002902">
    <property type="protein sequence ID" value="AEJ43269.1"/>
    <property type="molecule type" value="Genomic_DNA"/>
</dbReference>
<evidence type="ECO:0000313" key="3">
    <source>
        <dbReference type="EMBL" id="AEJ43269.1"/>
    </source>
</evidence>
<feature type="compositionally biased region" description="Basic and acidic residues" evidence="1">
    <location>
        <begin position="382"/>
        <end position="391"/>
    </location>
</feature>
<feature type="domain" description="Flagellar hook-length control protein-like C-terminal" evidence="2">
    <location>
        <begin position="303"/>
        <end position="376"/>
    </location>
</feature>
<dbReference type="Proteomes" id="UP000000292">
    <property type="component" value="Chromosome"/>
</dbReference>
<feature type="region of interest" description="Disordered" evidence="1">
    <location>
        <begin position="375"/>
        <end position="401"/>
    </location>
</feature>